<feature type="transmembrane region" description="Helical" evidence="1">
    <location>
        <begin position="96"/>
        <end position="117"/>
    </location>
</feature>
<evidence type="ECO:0000313" key="2">
    <source>
        <dbReference type="EMBL" id="GAA1595377.1"/>
    </source>
</evidence>
<gene>
    <name evidence="2" type="ORF">GCM10009789_56740</name>
</gene>
<feature type="transmembrane region" description="Helical" evidence="1">
    <location>
        <begin position="62"/>
        <end position="81"/>
    </location>
</feature>
<comment type="caution">
    <text evidence="2">The sequence shown here is derived from an EMBL/GenBank/DDBJ whole genome shotgun (WGS) entry which is preliminary data.</text>
</comment>
<dbReference type="RefSeq" id="WP_344219195.1">
    <property type="nucleotide sequence ID" value="NZ_BAAAOS010000044.1"/>
</dbReference>
<keyword evidence="1" id="KW-1133">Transmembrane helix</keyword>
<evidence type="ECO:0008006" key="4">
    <source>
        <dbReference type="Google" id="ProtNLM"/>
    </source>
</evidence>
<keyword evidence="1" id="KW-0472">Membrane</keyword>
<name>A0ABP4PYR1_9ACTN</name>
<protein>
    <recommendedName>
        <fullName evidence="4">SdpI/YhfL protein family protein</fullName>
    </recommendedName>
</protein>
<dbReference type="Proteomes" id="UP001500393">
    <property type="component" value="Unassembled WGS sequence"/>
</dbReference>
<dbReference type="EMBL" id="BAAAOS010000044">
    <property type="protein sequence ID" value="GAA1595377.1"/>
    <property type="molecule type" value="Genomic_DNA"/>
</dbReference>
<organism evidence="2 3">
    <name type="scientific">Kribbella sancticallisti</name>
    <dbReference type="NCBI Taxonomy" id="460087"/>
    <lineage>
        <taxon>Bacteria</taxon>
        <taxon>Bacillati</taxon>
        <taxon>Actinomycetota</taxon>
        <taxon>Actinomycetes</taxon>
        <taxon>Propionibacteriales</taxon>
        <taxon>Kribbellaceae</taxon>
        <taxon>Kribbella</taxon>
    </lineage>
</organism>
<sequence length="153" mass="17111">MDNGTVDVGLLVVIVLLGLLVLGALYLMPKLWRSKADIQKDEATAKWWPFGEAFRAGFVRSIPAAVLACLMLELGLIAGFFEQYLTGDGSRFASRLTVYFGTAFVLMLLVDLSVTLFNRPKFIVPPDARDEPGALRLWWSGRKYKKTRGRRAN</sequence>
<accession>A0ABP4PYR1</accession>
<feature type="transmembrane region" description="Helical" evidence="1">
    <location>
        <begin position="6"/>
        <end position="28"/>
    </location>
</feature>
<reference evidence="3" key="1">
    <citation type="journal article" date="2019" name="Int. J. Syst. Evol. Microbiol.">
        <title>The Global Catalogue of Microorganisms (GCM) 10K type strain sequencing project: providing services to taxonomists for standard genome sequencing and annotation.</title>
        <authorList>
            <consortium name="The Broad Institute Genomics Platform"/>
            <consortium name="The Broad Institute Genome Sequencing Center for Infectious Disease"/>
            <person name="Wu L."/>
            <person name="Ma J."/>
        </authorList>
    </citation>
    <scope>NUCLEOTIDE SEQUENCE [LARGE SCALE GENOMIC DNA]</scope>
    <source>
        <strain evidence="3">JCM 14969</strain>
    </source>
</reference>
<evidence type="ECO:0000256" key="1">
    <source>
        <dbReference type="SAM" id="Phobius"/>
    </source>
</evidence>
<evidence type="ECO:0000313" key="3">
    <source>
        <dbReference type="Proteomes" id="UP001500393"/>
    </source>
</evidence>
<proteinExistence type="predicted"/>
<keyword evidence="1" id="KW-0812">Transmembrane</keyword>
<keyword evidence="3" id="KW-1185">Reference proteome</keyword>